<dbReference type="PATRIC" id="fig|1240678.4.peg.7800"/>
<keyword evidence="1" id="KW-0812">Transmembrane</keyword>
<name>A0A0D7CET5_9ACTN</name>
<evidence type="ECO:0000313" key="3">
    <source>
        <dbReference type="Proteomes" id="UP000032458"/>
    </source>
</evidence>
<reference evidence="2 3" key="1">
    <citation type="submission" date="2014-09" db="EMBL/GenBank/DDBJ databases">
        <title>Draft genome sequence of Streptomyces natalensis ATCC 27448, producer of the antifungal pimaricin.</title>
        <authorList>
            <person name="Mendes M.V."/>
            <person name="Beites T."/>
            <person name="Pires S."/>
            <person name="Santos C.L."/>
            <person name="Moradas-Ferreira P."/>
        </authorList>
    </citation>
    <scope>NUCLEOTIDE SEQUENCE [LARGE SCALE GENOMIC DNA]</scope>
    <source>
        <strain evidence="2 3">ATCC 27448</strain>
    </source>
</reference>
<comment type="caution">
    <text evidence="2">The sequence shown here is derived from an EMBL/GenBank/DDBJ whole genome shotgun (WGS) entry which is preliminary data.</text>
</comment>
<dbReference type="Proteomes" id="UP000032458">
    <property type="component" value="Unassembled WGS sequence"/>
</dbReference>
<keyword evidence="1" id="KW-0472">Membrane</keyword>
<feature type="transmembrane region" description="Helical" evidence="1">
    <location>
        <begin position="38"/>
        <end position="60"/>
    </location>
</feature>
<accession>A0A0D7CET5</accession>
<dbReference type="EMBL" id="JRKI01000061">
    <property type="protein sequence ID" value="KIZ14581.1"/>
    <property type="molecule type" value="Genomic_DNA"/>
</dbReference>
<dbReference type="AlphaFoldDB" id="A0A0D7CET5"/>
<evidence type="ECO:0000256" key="1">
    <source>
        <dbReference type="SAM" id="Phobius"/>
    </source>
</evidence>
<keyword evidence="1" id="KW-1133">Transmembrane helix</keyword>
<feature type="transmembrane region" description="Helical" evidence="1">
    <location>
        <begin position="12"/>
        <end position="32"/>
    </location>
</feature>
<sequence length="68" mass="7132">MKHHPFEPARLISGVAALSVGAGYGLDALGIWHAPGPWLLLAVPAGLFLSGITAAVRAAARYRRPEDT</sequence>
<gene>
    <name evidence="2" type="ORF">SNA_36625</name>
</gene>
<protein>
    <submittedName>
        <fullName evidence="2">Uncharacterized protein</fullName>
    </submittedName>
</protein>
<evidence type="ECO:0000313" key="2">
    <source>
        <dbReference type="EMBL" id="KIZ14581.1"/>
    </source>
</evidence>
<keyword evidence="3" id="KW-1185">Reference proteome</keyword>
<proteinExistence type="predicted"/>
<organism evidence="2 3">
    <name type="scientific">Streptomyces natalensis ATCC 27448</name>
    <dbReference type="NCBI Taxonomy" id="1240678"/>
    <lineage>
        <taxon>Bacteria</taxon>
        <taxon>Bacillati</taxon>
        <taxon>Actinomycetota</taxon>
        <taxon>Actinomycetes</taxon>
        <taxon>Kitasatosporales</taxon>
        <taxon>Streptomycetaceae</taxon>
        <taxon>Streptomyces</taxon>
    </lineage>
</organism>
<dbReference type="RefSeq" id="WP_030065634.1">
    <property type="nucleotide sequence ID" value="NZ_JRKI01000061.1"/>
</dbReference>